<evidence type="ECO:0000256" key="4">
    <source>
        <dbReference type="ARBA" id="ARBA00022525"/>
    </source>
</evidence>
<evidence type="ECO:0008006" key="13">
    <source>
        <dbReference type="Google" id="ProtNLM"/>
    </source>
</evidence>
<dbReference type="Pfam" id="PF04668">
    <property type="entry name" value="Tsg"/>
    <property type="match status" value="1"/>
</dbReference>
<dbReference type="GO" id="GO:0005615">
    <property type="term" value="C:extracellular space"/>
    <property type="evidence" value="ECO:0007669"/>
    <property type="project" value="TreeGrafter"/>
</dbReference>
<evidence type="ECO:0000256" key="5">
    <source>
        <dbReference type="ARBA" id="ARBA00022729"/>
    </source>
</evidence>
<evidence type="ECO:0000256" key="8">
    <source>
        <dbReference type="SAM" id="SignalP"/>
    </source>
</evidence>
<evidence type="ECO:0000313" key="12">
    <source>
        <dbReference type="Proteomes" id="UP001208570"/>
    </source>
</evidence>
<evidence type="ECO:0000256" key="6">
    <source>
        <dbReference type="ARBA" id="ARBA00023180"/>
    </source>
</evidence>
<reference evidence="11" key="1">
    <citation type="journal article" date="2023" name="Mol. Biol. Evol.">
        <title>Third-Generation Sequencing Reveals the Adaptive Role of the Epigenome in Three Deep-Sea Polychaetes.</title>
        <authorList>
            <person name="Perez M."/>
            <person name="Aroh O."/>
            <person name="Sun Y."/>
            <person name="Lan Y."/>
            <person name="Juniper S.K."/>
            <person name="Young C.R."/>
            <person name="Angers B."/>
            <person name="Qian P.Y."/>
        </authorList>
    </citation>
    <scope>NUCLEOTIDE SEQUENCE</scope>
    <source>
        <strain evidence="11">P08H-3</strain>
    </source>
</reference>
<evidence type="ECO:0000256" key="1">
    <source>
        <dbReference type="ARBA" id="ARBA00004613"/>
    </source>
</evidence>
<feature type="region of interest" description="Disordered" evidence="7">
    <location>
        <begin position="257"/>
        <end position="310"/>
    </location>
</feature>
<dbReference type="InterPro" id="IPR057635">
    <property type="entry name" value="Tsg_N"/>
</dbReference>
<evidence type="ECO:0000256" key="7">
    <source>
        <dbReference type="SAM" id="MobiDB-lite"/>
    </source>
</evidence>
<dbReference type="EMBL" id="JAODUP010000362">
    <property type="protein sequence ID" value="KAK2151478.1"/>
    <property type="molecule type" value="Genomic_DNA"/>
</dbReference>
<keyword evidence="3" id="KW-0217">Developmental protein</keyword>
<comment type="similarity">
    <text evidence="2">Belongs to the twisted gastrulation protein family.</text>
</comment>
<feature type="domain" description="Tsg C-terminal" evidence="9">
    <location>
        <begin position="91"/>
        <end position="231"/>
    </location>
</feature>
<gene>
    <name evidence="11" type="ORF">LSH36_362g05015</name>
</gene>
<evidence type="ECO:0000313" key="11">
    <source>
        <dbReference type="EMBL" id="KAK2151478.1"/>
    </source>
</evidence>
<keyword evidence="4" id="KW-0964">Secreted</keyword>
<feature type="compositionally biased region" description="Acidic residues" evidence="7">
    <location>
        <begin position="257"/>
        <end position="277"/>
    </location>
</feature>
<dbReference type="Proteomes" id="UP001208570">
    <property type="component" value="Unassembled WGS sequence"/>
</dbReference>
<keyword evidence="12" id="KW-1185">Reference proteome</keyword>
<dbReference type="Pfam" id="PF23782">
    <property type="entry name" value="Tsg_N"/>
    <property type="match status" value="1"/>
</dbReference>
<accession>A0AAD9N104</accession>
<feature type="compositionally biased region" description="Basic residues" evidence="7">
    <location>
        <begin position="287"/>
        <end position="302"/>
    </location>
</feature>
<evidence type="ECO:0000256" key="3">
    <source>
        <dbReference type="ARBA" id="ARBA00022473"/>
    </source>
</evidence>
<comment type="subcellular location">
    <subcellularLocation>
        <location evidence="1">Secreted</location>
    </subcellularLocation>
</comment>
<sequence length="310" mass="34577">MADTVRLLLVAMVTLFTMAMVIDSCDEARCASMVSKCLLLKSCECNMVDKANCTCCKDCSRCLSNLYTECCDCVGMCRPKSPNIYKNSLELASSIEELNEPIPELFSALTEEEDPEQRWTIYTYPAHLDLLYFKPGGIDAELNLATNLGVSEEGPSTRHGLHHVVLDPDTESMNCTVAYHSQCMSLNKCKGSCQSMGAARYRWFHQYGCCECIGSTCLDYGKGEALCTKCPWPGNSAEDTGYYYEYYDANYYDGDAYDEDDEDDGADENGDDFEDDMDSRKEYRAKGGTKRDKKSGRHSKRGAKVDSGQS</sequence>
<dbReference type="GO" id="GO:0030510">
    <property type="term" value="P:regulation of BMP signaling pathway"/>
    <property type="evidence" value="ECO:0007669"/>
    <property type="project" value="TreeGrafter"/>
</dbReference>
<evidence type="ECO:0000259" key="9">
    <source>
        <dbReference type="Pfam" id="PF04668"/>
    </source>
</evidence>
<protein>
    <recommendedName>
        <fullName evidence="13">Protein twisted gastrulation</fullName>
    </recommendedName>
</protein>
<evidence type="ECO:0000256" key="2">
    <source>
        <dbReference type="ARBA" id="ARBA00010047"/>
    </source>
</evidence>
<organism evidence="11 12">
    <name type="scientific">Paralvinella palmiformis</name>
    <dbReference type="NCBI Taxonomy" id="53620"/>
    <lineage>
        <taxon>Eukaryota</taxon>
        <taxon>Metazoa</taxon>
        <taxon>Spiralia</taxon>
        <taxon>Lophotrochozoa</taxon>
        <taxon>Annelida</taxon>
        <taxon>Polychaeta</taxon>
        <taxon>Sedentaria</taxon>
        <taxon>Canalipalpata</taxon>
        <taxon>Terebellida</taxon>
        <taxon>Terebelliformia</taxon>
        <taxon>Alvinellidae</taxon>
        <taxon>Paralvinella</taxon>
    </lineage>
</organism>
<feature type="domain" description="Tsg N-terminal" evidence="10">
    <location>
        <begin position="24"/>
        <end position="81"/>
    </location>
</feature>
<dbReference type="AlphaFoldDB" id="A0AAD9N104"/>
<evidence type="ECO:0000259" key="10">
    <source>
        <dbReference type="Pfam" id="PF23782"/>
    </source>
</evidence>
<dbReference type="InterPro" id="IPR057726">
    <property type="entry name" value="Tsg_C"/>
</dbReference>
<name>A0AAD9N104_9ANNE</name>
<proteinExistence type="inferred from homology"/>
<feature type="signal peptide" evidence="8">
    <location>
        <begin position="1"/>
        <end position="19"/>
    </location>
</feature>
<dbReference type="PANTHER" id="PTHR12312">
    <property type="entry name" value="TWISTED GASTRULATION PROTEIN HOMOLOG 1-A-RELATED"/>
    <property type="match status" value="1"/>
</dbReference>
<keyword evidence="6" id="KW-0325">Glycoprotein</keyword>
<keyword evidence="5 8" id="KW-0732">Signal</keyword>
<dbReference type="PANTHER" id="PTHR12312:SF16">
    <property type="entry name" value="TWISTED GASTRULATION PROTEIN HOMOLOG 1-A-RELATED"/>
    <property type="match status" value="1"/>
</dbReference>
<feature type="chain" id="PRO_5042225472" description="Protein twisted gastrulation" evidence="8">
    <location>
        <begin position="20"/>
        <end position="310"/>
    </location>
</feature>
<dbReference type="InterPro" id="IPR006761">
    <property type="entry name" value="Tsg"/>
</dbReference>
<comment type="caution">
    <text evidence="11">The sequence shown here is derived from an EMBL/GenBank/DDBJ whole genome shotgun (WGS) entry which is preliminary data.</text>
</comment>